<dbReference type="AlphaFoldDB" id="A0A2S6N3K7"/>
<accession>A0A2S6N3K7</accession>
<evidence type="ECO:0000313" key="1">
    <source>
        <dbReference type="EMBL" id="PPQ29200.1"/>
    </source>
</evidence>
<comment type="caution">
    <text evidence="1">The sequence shown here is derived from an EMBL/GenBank/DDBJ whole genome shotgun (WGS) entry which is preliminary data.</text>
</comment>
<sequence>MPNFLGRGFPRVFSQSFRNGLTALSLGALLAGTPAGAASAASMTFRVEALGGGGVCRGACPLAIVAEGQITNSTPGDFLEFLRDNAGNRDLHTVVFLHSEGGYVVASMELGQIFRRIGAATVVARLAPSDGPGGRFLSANCLSACVYAFMGGRKRVAPQGSALGIHRMFANQEQGDWLDSHVVRRYDNGSMAAHLMAYSVRMGVSRDLIRTAEHINSSSLHLVTSSEMARWNLASRVF</sequence>
<dbReference type="Proteomes" id="UP000239089">
    <property type="component" value="Unassembled WGS sequence"/>
</dbReference>
<dbReference type="InterPro" id="IPR029045">
    <property type="entry name" value="ClpP/crotonase-like_dom_sf"/>
</dbReference>
<reference evidence="1 2" key="1">
    <citation type="journal article" date="2018" name="Arch. Microbiol.">
        <title>New insights into the metabolic potential of the phototrophic purple bacterium Rhodopila globiformis DSM 161(T) from its draft genome sequence and evidence for a vanadium-dependent nitrogenase.</title>
        <authorList>
            <person name="Imhoff J.F."/>
            <person name="Rahn T."/>
            <person name="Kunzel S."/>
            <person name="Neulinger S.C."/>
        </authorList>
    </citation>
    <scope>NUCLEOTIDE SEQUENCE [LARGE SCALE GENOMIC DNA]</scope>
    <source>
        <strain evidence="1 2">DSM 16996</strain>
    </source>
</reference>
<dbReference type="Gene3D" id="3.90.226.10">
    <property type="entry name" value="2-enoyl-CoA Hydratase, Chain A, domain 1"/>
    <property type="match status" value="1"/>
</dbReference>
<dbReference type="OrthoDB" id="5936191at2"/>
<keyword evidence="2" id="KW-1185">Reference proteome</keyword>
<name>A0A2S6N3K7_9HYPH</name>
<gene>
    <name evidence="1" type="ORF">CCR94_15970</name>
</gene>
<evidence type="ECO:0008006" key="3">
    <source>
        <dbReference type="Google" id="ProtNLM"/>
    </source>
</evidence>
<dbReference type="EMBL" id="NHSJ01000097">
    <property type="protein sequence ID" value="PPQ29200.1"/>
    <property type="molecule type" value="Genomic_DNA"/>
</dbReference>
<organism evidence="1 2">
    <name type="scientific">Rhodoblastus sphagnicola</name>
    <dbReference type="NCBI Taxonomy" id="333368"/>
    <lineage>
        <taxon>Bacteria</taxon>
        <taxon>Pseudomonadati</taxon>
        <taxon>Pseudomonadota</taxon>
        <taxon>Alphaproteobacteria</taxon>
        <taxon>Hyphomicrobiales</taxon>
        <taxon>Rhodoblastaceae</taxon>
        <taxon>Rhodoblastus</taxon>
    </lineage>
</organism>
<dbReference type="RefSeq" id="WP_104508853.1">
    <property type="nucleotide sequence ID" value="NZ_JACIGC010000011.1"/>
</dbReference>
<proteinExistence type="predicted"/>
<dbReference type="SUPFAM" id="SSF52096">
    <property type="entry name" value="ClpP/crotonase"/>
    <property type="match status" value="1"/>
</dbReference>
<evidence type="ECO:0000313" key="2">
    <source>
        <dbReference type="Proteomes" id="UP000239089"/>
    </source>
</evidence>
<protein>
    <recommendedName>
        <fullName evidence="3">Periplasmic protein-like protein</fullName>
    </recommendedName>
</protein>